<proteinExistence type="predicted"/>
<gene>
    <name evidence="1" type="ORF">G4Y52_001005</name>
</gene>
<protein>
    <submittedName>
        <fullName evidence="1">Uncharacterized protein</fullName>
    </submittedName>
</protein>
<comment type="caution">
    <text evidence="1">The sequence shown here is derived from an EMBL/GenBank/DDBJ whole genome shotgun (WGS) entry which is preliminary data.</text>
</comment>
<reference evidence="1" key="2">
    <citation type="submission" date="2018-07" db="EMBL/GenBank/DDBJ databases">
        <authorList>
            <consortium name="NCBI Pathogen Detection Project"/>
        </authorList>
    </citation>
    <scope>NUCLEOTIDE SEQUENCE</scope>
    <source>
        <strain evidence="1">13-3002</strain>
    </source>
</reference>
<dbReference type="EMBL" id="DAATNN010000004">
    <property type="protein sequence ID" value="HAE9261353.1"/>
    <property type="molecule type" value="Genomic_DNA"/>
</dbReference>
<name>A0A739C0C4_SALER</name>
<evidence type="ECO:0000313" key="1">
    <source>
        <dbReference type="EMBL" id="HAE9261353.1"/>
    </source>
</evidence>
<accession>A0A739C0C4</accession>
<sequence length="150" mass="16746">MKALIKKIIDVVNIRKEMASLKSWSKYLENEVDYLNKKSARDAIAINDLIRENELISGANTQLIKQAAAARNAANRMRDKQMITAATPKEHEFLNVCAAIYDSGKVIKGRTFATMMEAALKERRNASTNRFGGNNEISALWGERVSSKGN</sequence>
<organism evidence="1">
    <name type="scientific">Salmonella enterica subsp. arizonae serovar 48:z4,z24:-</name>
    <dbReference type="NCBI Taxonomy" id="1967584"/>
    <lineage>
        <taxon>Bacteria</taxon>
        <taxon>Pseudomonadati</taxon>
        <taxon>Pseudomonadota</taxon>
        <taxon>Gammaproteobacteria</taxon>
        <taxon>Enterobacterales</taxon>
        <taxon>Enterobacteriaceae</taxon>
        <taxon>Salmonella</taxon>
    </lineage>
</organism>
<reference evidence="1" key="1">
    <citation type="journal article" date="2018" name="Genome Biol.">
        <title>SKESA: strategic k-mer extension for scrupulous assemblies.</title>
        <authorList>
            <person name="Souvorov A."/>
            <person name="Agarwala R."/>
            <person name="Lipman D.J."/>
        </authorList>
    </citation>
    <scope>NUCLEOTIDE SEQUENCE</scope>
    <source>
        <strain evidence="1">13-3002</strain>
    </source>
</reference>
<dbReference type="AlphaFoldDB" id="A0A739C0C4"/>